<feature type="domain" description="Indole-3-glycerol phosphate synthase" evidence="9">
    <location>
        <begin position="41"/>
        <end position="293"/>
    </location>
</feature>
<comment type="similarity">
    <text evidence="8">Belongs to the TrpC family.</text>
</comment>
<protein>
    <recommendedName>
        <fullName evidence="8">Indole-3-glycerol phosphate synthase</fullName>
        <shortName evidence="8">IGPS</shortName>
        <ecNumber evidence="8">4.1.1.48</ecNumber>
    </recommendedName>
</protein>
<dbReference type="InterPro" id="IPR001468">
    <property type="entry name" value="Indole-3-GlycerolPSynthase_CS"/>
</dbReference>
<dbReference type="GO" id="GO:0004640">
    <property type="term" value="F:phosphoribosylanthranilate isomerase activity"/>
    <property type="evidence" value="ECO:0007669"/>
    <property type="project" value="TreeGrafter"/>
</dbReference>
<gene>
    <name evidence="8" type="primary">trpC</name>
    <name evidence="10" type="ORF">B0I21_104273</name>
</gene>
<evidence type="ECO:0000256" key="4">
    <source>
        <dbReference type="ARBA" id="ARBA00022793"/>
    </source>
</evidence>
<keyword evidence="7 8" id="KW-0456">Lyase</keyword>
<comment type="caution">
    <text evidence="10">The sequence shown here is derived from an EMBL/GenBank/DDBJ whole genome shotgun (WGS) entry which is preliminary data.</text>
</comment>
<name>A0A4R7D2V7_9SPHI</name>
<dbReference type="InterPro" id="IPR011060">
    <property type="entry name" value="RibuloseP-bd_barrel"/>
</dbReference>
<dbReference type="NCBIfam" id="NF001377">
    <property type="entry name" value="PRK00278.2-4"/>
    <property type="match status" value="1"/>
</dbReference>
<dbReference type="EC" id="4.1.1.48" evidence="8"/>
<dbReference type="InterPro" id="IPR013785">
    <property type="entry name" value="Aldolase_TIM"/>
</dbReference>
<evidence type="ECO:0000313" key="11">
    <source>
        <dbReference type="Proteomes" id="UP000294752"/>
    </source>
</evidence>
<keyword evidence="5 8" id="KW-0822">Tryptophan biosynthesis</keyword>
<dbReference type="GO" id="GO:0000162">
    <property type="term" value="P:L-tryptophan biosynthetic process"/>
    <property type="evidence" value="ECO:0007669"/>
    <property type="project" value="UniProtKB-UniRule"/>
</dbReference>
<proteinExistence type="inferred from homology"/>
<dbReference type="Pfam" id="PF00218">
    <property type="entry name" value="IGPS"/>
    <property type="match status" value="1"/>
</dbReference>
<evidence type="ECO:0000256" key="1">
    <source>
        <dbReference type="ARBA" id="ARBA00001633"/>
    </source>
</evidence>
<organism evidence="10 11">
    <name type="scientific">Sphingobacterium paludis</name>
    <dbReference type="NCBI Taxonomy" id="1476465"/>
    <lineage>
        <taxon>Bacteria</taxon>
        <taxon>Pseudomonadati</taxon>
        <taxon>Bacteroidota</taxon>
        <taxon>Sphingobacteriia</taxon>
        <taxon>Sphingobacteriales</taxon>
        <taxon>Sphingobacteriaceae</taxon>
        <taxon>Sphingobacterium</taxon>
    </lineage>
</organism>
<evidence type="ECO:0000256" key="2">
    <source>
        <dbReference type="ARBA" id="ARBA00004696"/>
    </source>
</evidence>
<dbReference type="Gene3D" id="3.20.20.70">
    <property type="entry name" value="Aldolase class I"/>
    <property type="match status" value="1"/>
</dbReference>
<dbReference type="PANTHER" id="PTHR22854">
    <property type="entry name" value="TRYPTOPHAN BIOSYNTHESIS PROTEIN"/>
    <property type="match status" value="1"/>
</dbReference>
<evidence type="ECO:0000256" key="5">
    <source>
        <dbReference type="ARBA" id="ARBA00022822"/>
    </source>
</evidence>
<accession>A0A4R7D2V7</accession>
<keyword evidence="6 8" id="KW-0057">Aromatic amino acid biosynthesis</keyword>
<dbReference type="InterPro" id="IPR013798">
    <property type="entry name" value="Indole-3-glycerol_P_synth_dom"/>
</dbReference>
<evidence type="ECO:0000256" key="7">
    <source>
        <dbReference type="ARBA" id="ARBA00023239"/>
    </source>
</evidence>
<keyword evidence="3 8" id="KW-0028">Amino-acid biosynthesis</keyword>
<dbReference type="Proteomes" id="UP000294752">
    <property type="component" value="Unassembled WGS sequence"/>
</dbReference>
<evidence type="ECO:0000313" key="10">
    <source>
        <dbReference type="EMBL" id="TDS13945.1"/>
    </source>
</evidence>
<dbReference type="AlphaFoldDB" id="A0A4R7D2V7"/>
<evidence type="ECO:0000259" key="9">
    <source>
        <dbReference type="Pfam" id="PF00218"/>
    </source>
</evidence>
<dbReference type="GO" id="GO:0004425">
    <property type="term" value="F:indole-3-glycerol-phosphate synthase activity"/>
    <property type="evidence" value="ECO:0007669"/>
    <property type="project" value="UniProtKB-UniRule"/>
</dbReference>
<comment type="catalytic activity">
    <reaction evidence="1 8">
        <text>1-(2-carboxyphenylamino)-1-deoxy-D-ribulose 5-phosphate + H(+) = (1S,2R)-1-C-(indol-3-yl)glycerol 3-phosphate + CO2 + H2O</text>
        <dbReference type="Rhea" id="RHEA:23476"/>
        <dbReference type="ChEBI" id="CHEBI:15377"/>
        <dbReference type="ChEBI" id="CHEBI:15378"/>
        <dbReference type="ChEBI" id="CHEBI:16526"/>
        <dbReference type="ChEBI" id="CHEBI:58613"/>
        <dbReference type="ChEBI" id="CHEBI:58866"/>
        <dbReference type="EC" id="4.1.1.48"/>
    </reaction>
</comment>
<reference evidence="10 11" key="1">
    <citation type="submission" date="2019-03" db="EMBL/GenBank/DDBJ databases">
        <title>Genomic Encyclopedia of Type Strains, Phase III (KMG-III): the genomes of soil and plant-associated and newly described type strains.</title>
        <authorList>
            <person name="Whitman W."/>
        </authorList>
    </citation>
    <scope>NUCLEOTIDE SEQUENCE [LARGE SCALE GENOMIC DNA]</scope>
    <source>
        <strain evidence="10 11">CGMCC 1.12801</strain>
    </source>
</reference>
<dbReference type="PROSITE" id="PS00614">
    <property type="entry name" value="IGPS"/>
    <property type="match status" value="1"/>
</dbReference>
<dbReference type="PANTHER" id="PTHR22854:SF2">
    <property type="entry name" value="INDOLE-3-GLYCEROL-PHOSPHATE SYNTHASE"/>
    <property type="match status" value="1"/>
</dbReference>
<evidence type="ECO:0000256" key="8">
    <source>
        <dbReference type="HAMAP-Rule" id="MF_00134"/>
    </source>
</evidence>
<sequence>MHCANVTAEEGKRPIFTSAMTFLGTLREPRILLHNLNMTILDTIVEKKKLEVADAKAKVTIETLQSYPMFARTCYSLKESVRERGTNGIIAEFKRASPSKGLINGEASVEEVVRGYQQAGASAVSVLTDGDFFQGSLDDLVIARQHLSIPLLRKEFIVDTYQIAEAKAYGADIILLIAACLTPKEVNDFADYAKTLGLNVLLEVHHEEELQQNLIESVDAIGVNNRNLKDFTVDLQHSYDLVNKIPDRYIKVSESGIADPHTINALKAAGFNGFLIGENFMKTNDPAAAIKEFAETMG</sequence>
<dbReference type="CDD" id="cd00331">
    <property type="entry name" value="IGPS"/>
    <property type="match status" value="1"/>
</dbReference>
<keyword evidence="4 8" id="KW-0210">Decarboxylase</keyword>
<dbReference type="FunFam" id="3.20.20.70:FF:000024">
    <property type="entry name" value="Indole-3-glycerol phosphate synthase"/>
    <property type="match status" value="1"/>
</dbReference>
<keyword evidence="11" id="KW-1185">Reference proteome</keyword>
<dbReference type="EMBL" id="SNZV01000004">
    <property type="protein sequence ID" value="TDS13945.1"/>
    <property type="molecule type" value="Genomic_DNA"/>
</dbReference>
<dbReference type="HAMAP" id="MF_00134_B">
    <property type="entry name" value="IGPS_B"/>
    <property type="match status" value="1"/>
</dbReference>
<dbReference type="InterPro" id="IPR045186">
    <property type="entry name" value="Indole-3-glycerol_P_synth"/>
</dbReference>
<evidence type="ECO:0000256" key="6">
    <source>
        <dbReference type="ARBA" id="ARBA00023141"/>
    </source>
</evidence>
<comment type="pathway">
    <text evidence="2 8">Amino-acid biosynthesis; L-tryptophan biosynthesis; L-tryptophan from chorismate: step 4/5.</text>
</comment>
<dbReference type="SUPFAM" id="SSF51366">
    <property type="entry name" value="Ribulose-phoshate binding barrel"/>
    <property type="match status" value="1"/>
</dbReference>
<evidence type="ECO:0000256" key="3">
    <source>
        <dbReference type="ARBA" id="ARBA00022605"/>
    </source>
</evidence>
<dbReference type="UniPathway" id="UPA00035">
    <property type="reaction ID" value="UER00043"/>
</dbReference>